<accession>A0A2V2NK38</accession>
<feature type="transmembrane region" description="Helical" evidence="1">
    <location>
        <begin position="319"/>
        <end position="339"/>
    </location>
</feature>
<evidence type="ECO:0000313" key="4">
    <source>
        <dbReference type="Proteomes" id="UP000245934"/>
    </source>
</evidence>
<dbReference type="GO" id="GO:0003677">
    <property type="term" value="F:DNA binding"/>
    <property type="evidence" value="ECO:0007669"/>
    <property type="project" value="InterPro"/>
</dbReference>
<evidence type="ECO:0000313" key="3">
    <source>
        <dbReference type="EMBL" id="PWR75703.1"/>
    </source>
</evidence>
<dbReference type="RefSeq" id="WP_109939768.1">
    <property type="nucleotide sequence ID" value="NZ_CP176366.1"/>
</dbReference>
<dbReference type="GO" id="GO:0006313">
    <property type="term" value="P:DNA transposition"/>
    <property type="evidence" value="ECO:0007669"/>
    <property type="project" value="InterPro"/>
</dbReference>
<dbReference type="GO" id="GO:0004803">
    <property type="term" value="F:transposase activity"/>
    <property type="evidence" value="ECO:0007669"/>
    <property type="project" value="InterPro"/>
</dbReference>
<keyword evidence="1" id="KW-1133">Transmembrane helix</keyword>
<gene>
    <name evidence="3" type="ORF">DLD82_03740</name>
</gene>
<dbReference type="Proteomes" id="UP000245934">
    <property type="component" value="Unassembled WGS sequence"/>
</dbReference>
<comment type="caution">
    <text evidence="3">The sequence shown here is derived from an EMBL/GenBank/DDBJ whole genome shotgun (WGS) entry which is preliminary data.</text>
</comment>
<keyword evidence="4" id="KW-1185">Reference proteome</keyword>
<organism evidence="3 4">
    <name type="scientific">Methanospirillum stamsii</name>
    <dbReference type="NCBI Taxonomy" id="1277351"/>
    <lineage>
        <taxon>Archaea</taxon>
        <taxon>Methanobacteriati</taxon>
        <taxon>Methanobacteriota</taxon>
        <taxon>Stenosarchaea group</taxon>
        <taxon>Methanomicrobia</taxon>
        <taxon>Methanomicrobiales</taxon>
        <taxon>Methanospirillaceae</taxon>
        <taxon>Methanospirillum</taxon>
    </lineage>
</organism>
<dbReference type="GeneID" id="97609474"/>
<evidence type="ECO:0000259" key="2">
    <source>
        <dbReference type="Pfam" id="PF01609"/>
    </source>
</evidence>
<dbReference type="OrthoDB" id="139719at2157"/>
<dbReference type="InterPro" id="IPR002559">
    <property type="entry name" value="Transposase_11"/>
</dbReference>
<protein>
    <submittedName>
        <fullName evidence="3">ISH3 family transposase</fullName>
    </submittedName>
</protein>
<sequence>MGSKFQKKSNNSPFKGKEKITVVRAVRAINTHITIMPCGTFTSEDIITTTVGMALNRNSPTSICRVPDLKFPSCTTYHACTNSLEYVELEENNSKLFQEFAHQFLDKGKYYTFAIDEVNDPYYGKKVPENEDFIVGGKQKKSTNHFYSYISLYVTIRNRRVTLAVFPVRKSQSKCSSIKRFIEIIREEGYHIRVLLLDRGFYSAEIFHYLQSEGIPHIMPVKVYGKKLKELLNQNELRQFEYTIYEDSKKPQTIKIIRYLYRKITKDGTIEEKNRGFVYFGLEWSLLKIKSEYRTRFAIESSYRMRNIVRPRTSTRDPVIRYFFTIVSFLLKNIWVVILHENFRRKQRGPIVIISDWFRFEAFIGRMWNAIAKLASNTLHLSNFDEIT</sequence>
<dbReference type="PANTHER" id="PTHR33252:SF2">
    <property type="entry name" value="TRANSPOSASE IS4-LIKE DOMAIN-CONTAINING PROTEIN"/>
    <property type="match status" value="1"/>
</dbReference>
<dbReference type="EMBL" id="QGMZ01000008">
    <property type="protein sequence ID" value="PWR75703.1"/>
    <property type="molecule type" value="Genomic_DNA"/>
</dbReference>
<dbReference type="Pfam" id="PF01609">
    <property type="entry name" value="DDE_Tnp_1"/>
    <property type="match status" value="1"/>
</dbReference>
<keyword evidence="1" id="KW-0472">Membrane</keyword>
<evidence type="ECO:0000256" key="1">
    <source>
        <dbReference type="SAM" id="Phobius"/>
    </source>
</evidence>
<dbReference type="PANTHER" id="PTHR33252">
    <property type="entry name" value="THIRD ORF IN TRANSPOSON ISC1160"/>
    <property type="match status" value="1"/>
</dbReference>
<proteinExistence type="predicted"/>
<feature type="domain" description="Transposase IS4-like" evidence="2">
    <location>
        <begin position="112"/>
        <end position="254"/>
    </location>
</feature>
<dbReference type="AlphaFoldDB" id="A0A2V2NK38"/>
<keyword evidence="1" id="KW-0812">Transmembrane</keyword>
<name>A0A2V2NK38_9EURY</name>
<reference evidence="3 4" key="1">
    <citation type="submission" date="2018-05" db="EMBL/GenBank/DDBJ databases">
        <title>Draft genome of Methanospirillum stamsii Pt1.</title>
        <authorList>
            <person name="Dueholm M.S."/>
            <person name="Nielsen P.H."/>
            <person name="Bakmann L.F."/>
            <person name="Otzen D.E."/>
        </authorList>
    </citation>
    <scope>NUCLEOTIDE SEQUENCE [LARGE SCALE GENOMIC DNA]</scope>
    <source>
        <strain evidence="3 4">Pt1</strain>
    </source>
</reference>